<dbReference type="InterPro" id="IPR050417">
    <property type="entry name" value="Sugar_Epim/Isomerase"/>
</dbReference>
<name>A0ABQ1FED8_9BACL</name>
<organism evidence="3 4">
    <name type="scientific">Paenibacillus marchantiophytorum</name>
    <dbReference type="NCBI Taxonomy" id="1619310"/>
    <lineage>
        <taxon>Bacteria</taxon>
        <taxon>Bacillati</taxon>
        <taxon>Bacillota</taxon>
        <taxon>Bacilli</taxon>
        <taxon>Bacillales</taxon>
        <taxon>Paenibacillaceae</taxon>
        <taxon>Paenibacillus</taxon>
    </lineage>
</organism>
<dbReference type="Gene3D" id="3.20.20.150">
    <property type="entry name" value="Divalent-metal-dependent TIM barrel enzymes"/>
    <property type="match status" value="1"/>
</dbReference>
<reference evidence="4" key="1">
    <citation type="journal article" date="2019" name="Int. J. Syst. Evol. Microbiol.">
        <title>The Global Catalogue of Microorganisms (GCM) 10K type strain sequencing project: providing services to taxonomists for standard genome sequencing and annotation.</title>
        <authorList>
            <consortium name="The Broad Institute Genomics Platform"/>
            <consortium name="The Broad Institute Genome Sequencing Center for Infectious Disease"/>
            <person name="Wu L."/>
            <person name="Ma J."/>
        </authorList>
    </citation>
    <scope>NUCLEOTIDE SEQUENCE [LARGE SCALE GENOMIC DNA]</scope>
    <source>
        <strain evidence="4">CGMCC 1.15043</strain>
    </source>
</reference>
<dbReference type="EMBL" id="BMHE01000056">
    <property type="protein sequence ID" value="GGA08874.1"/>
    <property type="molecule type" value="Genomic_DNA"/>
</dbReference>
<dbReference type="SUPFAM" id="SSF51658">
    <property type="entry name" value="Xylose isomerase-like"/>
    <property type="match status" value="1"/>
</dbReference>
<dbReference type="RefSeq" id="WP_189019388.1">
    <property type="nucleotide sequence ID" value="NZ_BMHE01000056.1"/>
</dbReference>
<dbReference type="InterPro" id="IPR036237">
    <property type="entry name" value="Xyl_isomerase-like_sf"/>
</dbReference>
<sequence length="260" mass="28865">MNQIGWCAGIEQAELLAAHGLDYVECALSSLQVEDERSLGERIPLYVNSPLPVRALNIFAPDGMKLVGPQVDRERIRRYVNKAGEAASRIGVEVVVLGSGKARMIPENWERQHAEDQMLELLNWIAEDWQGNGITLTLEPLNRKESNLMNSVADAVHLAKQINSPTVRVLADFYHMDEEKEPLDTILTHKDCIAHIHLADTGRHAPGTGVYPYQKLSEILQAISYTGKLSAECHWPALNGGLSDSISYLKEVISRIHKGA</sequence>
<gene>
    <name evidence="3" type="ORF">GCM10008018_63120</name>
</gene>
<comment type="caution">
    <text evidence="3">The sequence shown here is derived from an EMBL/GenBank/DDBJ whole genome shotgun (WGS) entry which is preliminary data.</text>
</comment>
<accession>A0ABQ1FED8</accession>
<protein>
    <recommendedName>
        <fullName evidence="2">Xylose isomerase-like TIM barrel domain-containing protein</fullName>
    </recommendedName>
</protein>
<evidence type="ECO:0000313" key="4">
    <source>
        <dbReference type="Proteomes" id="UP000615455"/>
    </source>
</evidence>
<dbReference type="Pfam" id="PF01261">
    <property type="entry name" value="AP_endonuc_2"/>
    <property type="match status" value="1"/>
</dbReference>
<evidence type="ECO:0000313" key="3">
    <source>
        <dbReference type="EMBL" id="GGA08874.1"/>
    </source>
</evidence>
<dbReference type="PANTHER" id="PTHR43489">
    <property type="entry name" value="ISOMERASE"/>
    <property type="match status" value="1"/>
</dbReference>
<dbReference type="PANTHER" id="PTHR43489:SF7">
    <property type="entry name" value="3-DEHYDRO-D-GULOSIDE 4-EPIMERASE-RELATED"/>
    <property type="match status" value="1"/>
</dbReference>
<dbReference type="Proteomes" id="UP000615455">
    <property type="component" value="Unassembled WGS sequence"/>
</dbReference>
<proteinExistence type="predicted"/>
<keyword evidence="1" id="KW-0413">Isomerase</keyword>
<keyword evidence="4" id="KW-1185">Reference proteome</keyword>
<evidence type="ECO:0000256" key="1">
    <source>
        <dbReference type="ARBA" id="ARBA00023235"/>
    </source>
</evidence>
<dbReference type="InterPro" id="IPR013022">
    <property type="entry name" value="Xyl_isomerase-like_TIM-brl"/>
</dbReference>
<evidence type="ECO:0000259" key="2">
    <source>
        <dbReference type="Pfam" id="PF01261"/>
    </source>
</evidence>
<feature type="domain" description="Xylose isomerase-like TIM barrel" evidence="2">
    <location>
        <begin position="15"/>
        <end position="251"/>
    </location>
</feature>